<sequence length="284" mass="30946">MFNQTLRNLLDEGFSSLVVLDNSPGRDAARDRFMAAAGVEVVATRTPLSFAQLQNAVRALALDRRLDFYFWGHADIVLVGRAQGRRFGAAALRCVARVAKAAPGWGVIFFGYDWFAAYSAAAAASVAWDILIPHYKADCDYYHRVRAAGHSVHGCYAGRVYDMAVVAPGLPEGPAYDRDAALAALDATADGWRILEDYRVFLTSHSQETTAATEAVRNRWRDEALPLSELLGRRAAEANAFEYYEAKWGLDGCKVPPGTQPWTQALMPASTAAPLDEGQAGEQA</sequence>
<comment type="caution">
    <text evidence="1">The sequence shown here is derived from an EMBL/GenBank/DDBJ whole genome shotgun (WGS) entry which is preliminary data.</text>
</comment>
<evidence type="ECO:0000313" key="2">
    <source>
        <dbReference type="Proteomes" id="UP001445335"/>
    </source>
</evidence>
<dbReference type="EMBL" id="JALJOU010000071">
    <property type="protein sequence ID" value="KAK9825705.1"/>
    <property type="molecule type" value="Genomic_DNA"/>
</dbReference>
<dbReference type="AlphaFoldDB" id="A0AAW1QVZ4"/>
<evidence type="ECO:0000313" key="1">
    <source>
        <dbReference type="EMBL" id="KAK9825705.1"/>
    </source>
</evidence>
<gene>
    <name evidence="1" type="ORF">WJX81_008216</name>
</gene>
<dbReference type="Proteomes" id="UP001445335">
    <property type="component" value="Unassembled WGS sequence"/>
</dbReference>
<reference evidence="1 2" key="1">
    <citation type="journal article" date="2024" name="Nat. Commun.">
        <title>Phylogenomics reveals the evolutionary origins of lichenization in chlorophyte algae.</title>
        <authorList>
            <person name="Puginier C."/>
            <person name="Libourel C."/>
            <person name="Otte J."/>
            <person name="Skaloud P."/>
            <person name="Haon M."/>
            <person name="Grisel S."/>
            <person name="Petersen M."/>
            <person name="Berrin J.G."/>
            <person name="Delaux P.M."/>
            <person name="Dal Grande F."/>
            <person name="Keller J."/>
        </authorList>
    </citation>
    <scope>NUCLEOTIDE SEQUENCE [LARGE SCALE GENOMIC DNA]</scope>
    <source>
        <strain evidence="1 2">SAG 245.80</strain>
    </source>
</reference>
<keyword evidence="2" id="KW-1185">Reference proteome</keyword>
<accession>A0AAW1QVZ4</accession>
<organism evidence="1 2">
    <name type="scientific">Elliptochloris bilobata</name>
    <dbReference type="NCBI Taxonomy" id="381761"/>
    <lineage>
        <taxon>Eukaryota</taxon>
        <taxon>Viridiplantae</taxon>
        <taxon>Chlorophyta</taxon>
        <taxon>core chlorophytes</taxon>
        <taxon>Trebouxiophyceae</taxon>
        <taxon>Trebouxiophyceae incertae sedis</taxon>
        <taxon>Elliptochloris clade</taxon>
        <taxon>Elliptochloris</taxon>
    </lineage>
</organism>
<proteinExistence type="predicted"/>
<name>A0AAW1QVZ4_9CHLO</name>
<protein>
    <submittedName>
        <fullName evidence="1">Uncharacterized protein</fullName>
    </submittedName>
</protein>